<protein>
    <submittedName>
        <fullName evidence="11">F-type H+-transporting ATPase subunit gamma</fullName>
    </submittedName>
</protein>
<dbReference type="InterPro" id="IPR035968">
    <property type="entry name" value="ATP_synth_F1_ATPase_gsu"/>
</dbReference>
<dbReference type="GO" id="GO:0045259">
    <property type="term" value="C:proton-transporting ATP synthase complex"/>
    <property type="evidence" value="ECO:0007669"/>
    <property type="project" value="UniProtKB-KW"/>
</dbReference>
<name>A0A846QNN9_9BACT</name>
<keyword evidence="4" id="KW-0813">Transport</keyword>
<evidence type="ECO:0000256" key="8">
    <source>
        <dbReference type="ARBA" id="ARBA00023196"/>
    </source>
</evidence>
<dbReference type="PANTHER" id="PTHR11693">
    <property type="entry name" value="ATP SYNTHASE GAMMA CHAIN"/>
    <property type="match status" value="1"/>
</dbReference>
<keyword evidence="12" id="KW-1185">Reference proteome</keyword>
<evidence type="ECO:0000256" key="1">
    <source>
        <dbReference type="ARBA" id="ARBA00003456"/>
    </source>
</evidence>
<dbReference type="PANTHER" id="PTHR11693:SF22">
    <property type="entry name" value="ATP SYNTHASE SUBUNIT GAMMA, MITOCHONDRIAL"/>
    <property type="match status" value="1"/>
</dbReference>
<evidence type="ECO:0000256" key="4">
    <source>
        <dbReference type="ARBA" id="ARBA00022448"/>
    </source>
</evidence>
<evidence type="ECO:0000256" key="5">
    <source>
        <dbReference type="ARBA" id="ARBA00022781"/>
    </source>
</evidence>
<comment type="function">
    <text evidence="1">Produces ATP from ADP in the presence of a proton gradient across the membrane. The gamma chain is believed to be important in regulating ATPase activity and the flow of protons through the CF(0) complex.</text>
</comment>
<keyword evidence="9" id="KW-0066">ATP synthesis</keyword>
<comment type="subcellular location">
    <subcellularLocation>
        <location evidence="2">Membrane</location>
        <topology evidence="2">Peripheral membrane protein</topology>
    </subcellularLocation>
</comment>
<keyword evidence="10" id="KW-0175">Coiled coil</keyword>
<dbReference type="GO" id="GO:0046933">
    <property type="term" value="F:proton-transporting ATP synthase activity, rotational mechanism"/>
    <property type="evidence" value="ECO:0007669"/>
    <property type="project" value="InterPro"/>
</dbReference>
<evidence type="ECO:0000256" key="10">
    <source>
        <dbReference type="SAM" id="Coils"/>
    </source>
</evidence>
<keyword evidence="7" id="KW-0472">Membrane</keyword>
<feature type="coiled-coil region" evidence="10">
    <location>
        <begin position="234"/>
        <end position="261"/>
    </location>
</feature>
<evidence type="ECO:0000256" key="9">
    <source>
        <dbReference type="ARBA" id="ARBA00023310"/>
    </source>
</evidence>
<accession>A0A846QNN9</accession>
<comment type="caution">
    <text evidence="11">The sequence shown here is derived from an EMBL/GenBank/DDBJ whole genome shotgun (WGS) entry which is preliminary data.</text>
</comment>
<reference evidence="11 12" key="1">
    <citation type="submission" date="2020-03" db="EMBL/GenBank/DDBJ databases">
        <title>Genomic Encyclopedia of Type Strains, Phase IV (KMG-IV): sequencing the most valuable type-strain genomes for metagenomic binning, comparative biology and taxonomic classification.</title>
        <authorList>
            <person name="Goeker M."/>
        </authorList>
    </citation>
    <scope>NUCLEOTIDE SEQUENCE [LARGE SCALE GENOMIC DNA]</scope>
    <source>
        <strain evidence="11 12">DSM 24233</strain>
    </source>
</reference>
<evidence type="ECO:0000313" key="12">
    <source>
        <dbReference type="Proteomes" id="UP000580856"/>
    </source>
</evidence>
<dbReference type="Gene3D" id="1.10.287.80">
    <property type="entry name" value="ATP synthase, gamma subunit, helix hairpin domain"/>
    <property type="match status" value="1"/>
</dbReference>
<dbReference type="CDD" id="cd12151">
    <property type="entry name" value="F1-ATPase_gamma"/>
    <property type="match status" value="1"/>
</dbReference>
<dbReference type="EMBL" id="JAATJA010000002">
    <property type="protein sequence ID" value="NJB68082.1"/>
    <property type="molecule type" value="Genomic_DNA"/>
</dbReference>
<keyword evidence="8" id="KW-0139">CF(1)</keyword>
<dbReference type="RefSeq" id="WP_167941177.1">
    <property type="nucleotide sequence ID" value="NZ_JAATJA010000002.1"/>
</dbReference>
<evidence type="ECO:0000256" key="2">
    <source>
        <dbReference type="ARBA" id="ARBA00004170"/>
    </source>
</evidence>
<dbReference type="Gene3D" id="3.40.1380.10">
    <property type="match status" value="1"/>
</dbReference>
<comment type="similarity">
    <text evidence="3">Belongs to the ATPase gamma chain family.</text>
</comment>
<proteinExistence type="inferred from homology"/>
<dbReference type="InterPro" id="IPR000131">
    <property type="entry name" value="ATP_synth_F1_gsu"/>
</dbReference>
<sequence>MITLEALEKRIATAGSLLSVVTSMKNLAAVNMRQFERAVEALDAYAGISDQCWRVLLRGGGLRPMPARGRAVCFVVGADQGLCGTFNEAVALRALEVASELDASDGVDMWASGERVVAALADAGRAVPVNVAQPAGLAGIATAAMAAVRALPEQPGPLVVVHNAPAQGGGFATQVLHVLPLDAAWLEEHRATGWPRRNLPMSGLPRREFFAHLFGQYLFISLYRAFGRSMAAENAARLASMQRAEKNIEEMRDELSMRHRELRQYMITAELLEVAAGFEALLGDATAV</sequence>
<dbReference type="Pfam" id="PF00231">
    <property type="entry name" value="ATP-synt"/>
    <property type="match status" value="1"/>
</dbReference>
<dbReference type="SUPFAM" id="SSF52943">
    <property type="entry name" value="ATP synthase (F1-ATPase), gamma subunit"/>
    <property type="match status" value="1"/>
</dbReference>
<evidence type="ECO:0000313" key="11">
    <source>
        <dbReference type="EMBL" id="NJB68082.1"/>
    </source>
</evidence>
<dbReference type="PRINTS" id="PR00126">
    <property type="entry name" value="ATPASEGAMMA"/>
</dbReference>
<evidence type="ECO:0000256" key="7">
    <source>
        <dbReference type="ARBA" id="ARBA00023136"/>
    </source>
</evidence>
<evidence type="ECO:0000256" key="6">
    <source>
        <dbReference type="ARBA" id="ARBA00023065"/>
    </source>
</evidence>
<keyword evidence="6" id="KW-0406">Ion transport</keyword>
<dbReference type="Proteomes" id="UP000580856">
    <property type="component" value="Unassembled WGS sequence"/>
</dbReference>
<gene>
    <name evidence="11" type="ORF">GGQ74_001755</name>
</gene>
<organism evidence="11 12">
    <name type="scientific">Desulfobaculum xiamenense</name>
    <dbReference type="NCBI Taxonomy" id="995050"/>
    <lineage>
        <taxon>Bacteria</taxon>
        <taxon>Pseudomonadati</taxon>
        <taxon>Thermodesulfobacteriota</taxon>
        <taxon>Desulfovibrionia</taxon>
        <taxon>Desulfovibrionales</taxon>
        <taxon>Desulfovibrionaceae</taxon>
        <taxon>Desulfobaculum</taxon>
    </lineage>
</organism>
<evidence type="ECO:0000256" key="3">
    <source>
        <dbReference type="ARBA" id="ARBA00007681"/>
    </source>
</evidence>
<dbReference type="AlphaFoldDB" id="A0A846QNN9"/>
<keyword evidence="5" id="KW-0375">Hydrogen ion transport</keyword>